<comment type="caution">
    <text evidence="2">The sequence shown here is derived from an EMBL/GenBank/DDBJ whole genome shotgun (WGS) entry which is preliminary data.</text>
</comment>
<name>A0ABU1PX44_9PSEU</name>
<feature type="region of interest" description="Disordered" evidence="1">
    <location>
        <begin position="22"/>
        <end position="63"/>
    </location>
</feature>
<dbReference type="RefSeq" id="WP_310308046.1">
    <property type="nucleotide sequence ID" value="NZ_BAAAXB010000001.1"/>
</dbReference>
<evidence type="ECO:0000313" key="2">
    <source>
        <dbReference type="EMBL" id="MDR6595011.1"/>
    </source>
</evidence>
<accession>A0ABU1PX44</accession>
<dbReference type="Proteomes" id="UP001268819">
    <property type="component" value="Unassembled WGS sequence"/>
</dbReference>
<protein>
    <submittedName>
        <fullName evidence="2">Uncharacterized protein</fullName>
    </submittedName>
</protein>
<proteinExistence type="predicted"/>
<evidence type="ECO:0000256" key="1">
    <source>
        <dbReference type="SAM" id="MobiDB-lite"/>
    </source>
</evidence>
<keyword evidence="3" id="KW-1185">Reference proteome</keyword>
<sequence length="63" mass="6603">MPPVAPARGAVVEHDPARLLEPLPTFNRTRPGDDDLDPEVAEIGPIADRAARAPRGGPGRGVD</sequence>
<organism evidence="2 3">
    <name type="scientific">Saccharothrix longispora</name>
    <dbReference type="NCBI Taxonomy" id="33920"/>
    <lineage>
        <taxon>Bacteria</taxon>
        <taxon>Bacillati</taxon>
        <taxon>Actinomycetota</taxon>
        <taxon>Actinomycetes</taxon>
        <taxon>Pseudonocardiales</taxon>
        <taxon>Pseudonocardiaceae</taxon>
        <taxon>Saccharothrix</taxon>
    </lineage>
</organism>
<gene>
    <name evidence="2" type="ORF">J2S66_003395</name>
</gene>
<reference evidence="2 3" key="1">
    <citation type="submission" date="2023-07" db="EMBL/GenBank/DDBJ databases">
        <title>Sequencing the genomes of 1000 actinobacteria strains.</title>
        <authorList>
            <person name="Klenk H.-P."/>
        </authorList>
    </citation>
    <scope>NUCLEOTIDE SEQUENCE [LARGE SCALE GENOMIC DNA]</scope>
    <source>
        <strain evidence="2 3">DSM 43749</strain>
    </source>
</reference>
<dbReference type="EMBL" id="JAVDSG010000001">
    <property type="protein sequence ID" value="MDR6595011.1"/>
    <property type="molecule type" value="Genomic_DNA"/>
</dbReference>
<evidence type="ECO:0000313" key="3">
    <source>
        <dbReference type="Proteomes" id="UP001268819"/>
    </source>
</evidence>